<dbReference type="EMBL" id="BSDO01000001">
    <property type="protein sequence ID" value="GLI21184.1"/>
    <property type="molecule type" value="Genomic_DNA"/>
</dbReference>
<reference evidence="2" key="1">
    <citation type="submission" date="2022-12" db="EMBL/GenBank/DDBJ databases">
        <title>Reference genome sequencing for broad-spectrum identification of bacterial and archaeal isolates by mass spectrometry.</title>
        <authorList>
            <person name="Sekiguchi Y."/>
            <person name="Tourlousse D.M."/>
        </authorList>
    </citation>
    <scope>NUCLEOTIDE SEQUENCE</scope>
    <source>
        <strain evidence="2">301</strain>
    </source>
</reference>
<sequence>MFPLLKRIPAEDLEPIRGRPRKLFLEDRAPVNPTEVRLTQIRESYLSRLPGRHTPTVKEIAERIAAKTIEAEVVAALWGADHAFTRRQDFEIGRLIAALHLEHVEPLHPADQWPDEPDDDHTTTEAEH</sequence>
<proteinExistence type="predicted"/>
<comment type="caution">
    <text evidence="2">The sequence shown here is derived from an EMBL/GenBank/DDBJ whole genome shotgun (WGS) entry which is preliminary data.</text>
</comment>
<feature type="region of interest" description="Disordered" evidence="1">
    <location>
        <begin position="107"/>
        <end position="128"/>
    </location>
</feature>
<dbReference type="EMBL" id="JAVDPY010000002">
    <property type="protein sequence ID" value="MDR6332906.1"/>
    <property type="molecule type" value="Genomic_DNA"/>
</dbReference>
<accession>A0A9W6CI70</accession>
<evidence type="ECO:0000313" key="4">
    <source>
        <dbReference type="Proteomes" id="UP001144397"/>
    </source>
</evidence>
<reference evidence="3 5" key="2">
    <citation type="submission" date="2023-07" db="EMBL/GenBank/DDBJ databases">
        <title>Genomic Encyclopedia of Type Strains, Phase IV (KMG-IV): sequencing the most valuable type-strain genomes for metagenomic binning, comparative biology and taxonomic classification.</title>
        <authorList>
            <person name="Goeker M."/>
        </authorList>
    </citation>
    <scope>NUCLEOTIDE SEQUENCE [LARGE SCALE GENOMIC DNA]</scope>
    <source>
        <strain evidence="3 5">DSM 338</strain>
    </source>
</reference>
<evidence type="ECO:0000313" key="2">
    <source>
        <dbReference type="EMBL" id="GLI21184.1"/>
    </source>
</evidence>
<dbReference type="GeneID" id="95761652"/>
<dbReference type="Proteomes" id="UP001245370">
    <property type="component" value="Unassembled WGS sequence"/>
</dbReference>
<name>A0A9W6CI70_XANFL</name>
<dbReference type="Proteomes" id="UP001144397">
    <property type="component" value="Unassembled WGS sequence"/>
</dbReference>
<organism evidence="2 4">
    <name type="scientific">Xanthobacter flavus</name>
    <dbReference type="NCBI Taxonomy" id="281"/>
    <lineage>
        <taxon>Bacteria</taxon>
        <taxon>Pseudomonadati</taxon>
        <taxon>Pseudomonadota</taxon>
        <taxon>Alphaproteobacteria</taxon>
        <taxon>Hyphomicrobiales</taxon>
        <taxon>Xanthobacteraceae</taxon>
        <taxon>Xanthobacter</taxon>
    </lineage>
</organism>
<protein>
    <submittedName>
        <fullName evidence="2">Uncharacterized protein</fullName>
    </submittedName>
</protein>
<evidence type="ECO:0000256" key="1">
    <source>
        <dbReference type="SAM" id="MobiDB-lite"/>
    </source>
</evidence>
<dbReference type="RefSeq" id="WP_281805655.1">
    <property type="nucleotide sequence ID" value="NZ_BSDO01000001.1"/>
</dbReference>
<evidence type="ECO:0000313" key="5">
    <source>
        <dbReference type="Proteomes" id="UP001245370"/>
    </source>
</evidence>
<dbReference type="AlphaFoldDB" id="A0A9W6CI70"/>
<keyword evidence="5" id="KW-1185">Reference proteome</keyword>
<evidence type="ECO:0000313" key="3">
    <source>
        <dbReference type="EMBL" id="MDR6332906.1"/>
    </source>
</evidence>
<gene>
    <name evidence="3" type="ORF">GGQ86_001370</name>
    <name evidence="2" type="ORF">XFLAVUS301_08580</name>
</gene>